<sequence length="55" mass="6586">MPDIRNFDADTREFFDSLPKFVQEDIMQSDLEIRNKKDLEQFVDSFCRGGTPEWK</sequence>
<gene>
    <name evidence="1" type="ORF">H8730_03790</name>
</gene>
<evidence type="ECO:0000313" key="2">
    <source>
        <dbReference type="Proteomes" id="UP000657006"/>
    </source>
</evidence>
<keyword evidence="2" id="KW-1185">Reference proteome</keyword>
<comment type="caution">
    <text evidence="1">The sequence shown here is derived from an EMBL/GenBank/DDBJ whole genome shotgun (WGS) entry which is preliminary data.</text>
</comment>
<reference evidence="1" key="1">
    <citation type="submission" date="2020-08" db="EMBL/GenBank/DDBJ databases">
        <title>Genome public.</title>
        <authorList>
            <person name="Liu C."/>
            <person name="Sun Q."/>
        </authorList>
    </citation>
    <scope>NUCLEOTIDE SEQUENCE</scope>
    <source>
        <strain evidence="1">NSJ-32</strain>
    </source>
</reference>
<organism evidence="1 2">
    <name type="scientific">Bianquea renquensis</name>
    <dbReference type="NCBI Taxonomy" id="2763661"/>
    <lineage>
        <taxon>Bacteria</taxon>
        <taxon>Bacillati</taxon>
        <taxon>Bacillota</taxon>
        <taxon>Clostridia</taxon>
        <taxon>Eubacteriales</taxon>
        <taxon>Bianqueaceae</taxon>
        <taxon>Bianquea</taxon>
    </lineage>
</organism>
<proteinExistence type="predicted"/>
<accession>A0A926DSS5</accession>
<dbReference type="RefSeq" id="WP_177717382.1">
    <property type="nucleotide sequence ID" value="NZ_JACRSQ010000003.1"/>
</dbReference>
<protein>
    <submittedName>
        <fullName evidence="1">Uncharacterized protein</fullName>
    </submittedName>
</protein>
<dbReference type="Proteomes" id="UP000657006">
    <property type="component" value="Unassembled WGS sequence"/>
</dbReference>
<name>A0A926DSS5_9FIRM</name>
<dbReference type="AlphaFoldDB" id="A0A926DSS5"/>
<dbReference type="EMBL" id="JACRSQ010000003">
    <property type="protein sequence ID" value="MBC8542669.1"/>
    <property type="molecule type" value="Genomic_DNA"/>
</dbReference>
<evidence type="ECO:0000313" key="1">
    <source>
        <dbReference type="EMBL" id="MBC8542669.1"/>
    </source>
</evidence>